<dbReference type="PATRIC" id="fig|1081904.3.peg.792"/>
<dbReference type="Pfam" id="PF00535">
    <property type="entry name" value="Glycos_transf_2"/>
    <property type="match status" value="1"/>
</dbReference>
<reference evidence="3 4" key="1">
    <citation type="submission" date="2013-08" db="EMBL/GenBank/DDBJ databases">
        <authorList>
            <person name="Durkin A.S."/>
            <person name="Haft D.R."/>
            <person name="McCorrison J."/>
            <person name="Torralba M."/>
            <person name="Gillis M."/>
            <person name="Haft D.H."/>
            <person name="Methe B."/>
            <person name="Sutton G."/>
            <person name="Nelson K.E."/>
        </authorList>
    </citation>
    <scope>NUCLEOTIDE SEQUENCE [LARGE SCALE GENOMIC DNA]</scope>
    <source>
        <strain evidence="3 4">F0068</strain>
    </source>
</reference>
<evidence type="ECO:0000256" key="1">
    <source>
        <dbReference type="SAM" id="Phobius"/>
    </source>
</evidence>
<dbReference type="CDD" id="cd04186">
    <property type="entry name" value="GT_2_like_c"/>
    <property type="match status" value="1"/>
</dbReference>
<dbReference type="EMBL" id="AWET01000011">
    <property type="protein sequence ID" value="ERK03328.1"/>
    <property type="molecule type" value="Genomic_DNA"/>
</dbReference>
<evidence type="ECO:0000259" key="2">
    <source>
        <dbReference type="Pfam" id="PF00535"/>
    </source>
</evidence>
<dbReference type="PANTHER" id="PTHR43179">
    <property type="entry name" value="RHAMNOSYLTRANSFERASE WBBL"/>
    <property type="match status" value="1"/>
</dbReference>
<gene>
    <name evidence="3" type="ORF">HMPREF1218_1847</name>
</gene>
<feature type="domain" description="Glycosyltransferase 2-like" evidence="2">
    <location>
        <begin position="4"/>
        <end position="188"/>
    </location>
</feature>
<keyword evidence="4" id="KW-1185">Reference proteome</keyword>
<keyword evidence="1" id="KW-0472">Membrane</keyword>
<dbReference type="InterPro" id="IPR029044">
    <property type="entry name" value="Nucleotide-diphossugar_trans"/>
</dbReference>
<dbReference type="GO" id="GO:0016740">
    <property type="term" value="F:transferase activity"/>
    <property type="evidence" value="ECO:0007669"/>
    <property type="project" value="UniProtKB-KW"/>
</dbReference>
<keyword evidence="1" id="KW-0812">Transmembrane</keyword>
<dbReference type="SUPFAM" id="SSF53448">
    <property type="entry name" value="Nucleotide-diphospho-sugar transferases"/>
    <property type="match status" value="1"/>
</dbReference>
<comment type="caution">
    <text evidence="3">The sequence shown here is derived from an EMBL/GenBank/DDBJ whole genome shotgun (WGS) entry which is preliminary data.</text>
</comment>
<proteinExistence type="predicted"/>
<keyword evidence="3" id="KW-0808">Transferase</keyword>
<dbReference type="AlphaFoldDB" id="U2LFR9"/>
<evidence type="ECO:0000313" key="3">
    <source>
        <dbReference type="EMBL" id="ERK03328.1"/>
    </source>
</evidence>
<dbReference type="Proteomes" id="UP000016600">
    <property type="component" value="Unassembled WGS sequence"/>
</dbReference>
<dbReference type="PANTHER" id="PTHR43179:SF7">
    <property type="entry name" value="RHAMNOSYLTRANSFERASE WBBL"/>
    <property type="match status" value="1"/>
</dbReference>
<protein>
    <submittedName>
        <fullName evidence="3">Glycosyltransferase-like protein, family 2</fullName>
    </submittedName>
</protein>
<feature type="transmembrane region" description="Helical" evidence="1">
    <location>
        <begin position="267"/>
        <end position="285"/>
    </location>
</feature>
<sequence>MKLSVVIINYNVKNYLGQCLTSLERALADVESEVLVVDNHSADGSVAYIEKHFPTVKLISSSHNLGFARANNLAIRRCQGEFILLLNPDTIIGEETIHRSIDFIESHPAAGAMGVRMLKADGSDAKESRRGMPTVMTSFYKMSGLCAAFPTSRRFGHYYMGYLPWNQAALIDIVSGAFCLLRQSALQQIGLLDEDFFMYGEDIELSCRLLKAGWQNWYLPVKILHYKGESTQKSSFRYVHVFYEAMLIFFRKHYRHTSFLLTGPIKVAIWLKALVALVGLLIVKTRRSMGFFERKKIECDYLFIGNETSIATCRRLADSKALNARFVVGSEQTLPAGHQGLTEPVRLTYVVYDIDAYRFDTIFEIFSKNHHPNVRLGTFNPQTRTIITAEDILQ</sequence>
<dbReference type="InterPro" id="IPR001173">
    <property type="entry name" value="Glyco_trans_2-like"/>
</dbReference>
<dbReference type="RefSeq" id="WP_021583474.1">
    <property type="nucleotide sequence ID" value="NZ_AWET01000011.1"/>
</dbReference>
<keyword evidence="1" id="KW-1133">Transmembrane helix</keyword>
<organism evidence="3 4">
    <name type="scientific">Hoylesella pleuritidis F0068</name>
    <dbReference type="NCBI Taxonomy" id="1081904"/>
    <lineage>
        <taxon>Bacteria</taxon>
        <taxon>Pseudomonadati</taxon>
        <taxon>Bacteroidota</taxon>
        <taxon>Bacteroidia</taxon>
        <taxon>Bacteroidales</taxon>
        <taxon>Prevotellaceae</taxon>
        <taxon>Hoylesella</taxon>
    </lineage>
</organism>
<accession>U2LFR9</accession>
<name>U2LFR9_9BACT</name>
<evidence type="ECO:0000313" key="4">
    <source>
        <dbReference type="Proteomes" id="UP000016600"/>
    </source>
</evidence>
<dbReference type="Gene3D" id="3.90.550.10">
    <property type="entry name" value="Spore Coat Polysaccharide Biosynthesis Protein SpsA, Chain A"/>
    <property type="match status" value="1"/>
</dbReference>